<keyword evidence="2" id="KW-0472">Membrane</keyword>
<dbReference type="Pfam" id="PF14014">
    <property type="entry name" value="DUF4230"/>
    <property type="match status" value="1"/>
</dbReference>
<dbReference type="AlphaFoldDB" id="A0A8T4IC43"/>
<evidence type="ECO:0000313" key="3">
    <source>
        <dbReference type="EMBL" id="MBR0552130.1"/>
    </source>
</evidence>
<feature type="compositionally biased region" description="Basic and acidic residues" evidence="1">
    <location>
        <begin position="227"/>
        <end position="236"/>
    </location>
</feature>
<feature type="region of interest" description="Disordered" evidence="1">
    <location>
        <begin position="225"/>
        <end position="252"/>
    </location>
</feature>
<gene>
    <name evidence="3" type="ORF">J7S20_06420</name>
</gene>
<proteinExistence type="predicted"/>
<dbReference type="Proteomes" id="UP000676996">
    <property type="component" value="Unassembled WGS sequence"/>
</dbReference>
<feature type="transmembrane region" description="Helical" evidence="2">
    <location>
        <begin position="20"/>
        <end position="46"/>
    </location>
</feature>
<keyword evidence="2" id="KW-0812">Transmembrane</keyword>
<dbReference type="InterPro" id="IPR025324">
    <property type="entry name" value="DUF4230"/>
</dbReference>
<sequence length="252" mass="27165">MSETEPTPAAAPAPAAPRRFPGIGCFSAVGALIVLMLFVAAGFWAVTRYIDRTVDPDPVTIASASLTGLREQNKLTAFAARYVAVVTSKQSRLGLTAQKTIIMPGSVEYDVDLSKLKQGDVAWDADTKTLSVHLPPIELDGPHVELNAIREYGEGGILMSLTDAEAKLDAANKKAAQAELVRQARQPTPMRLAREATRRAIEHSFAMPLKAAGIDAHVRATFPGERSAAERQRWDVSKPISEVLRNRSGAPE</sequence>
<comment type="caution">
    <text evidence="3">The sequence shown here is derived from an EMBL/GenBank/DDBJ whole genome shotgun (WGS) entry which is preliminary data.</text>
</comment>
<evidence type="ECO:0000256" key="2">
    <source>
        <dbReference type="SAM" id="Phobius"/>
    </source>
</evidence>
<keyword evidence="2" id="KW-1133">Transmembrane helix</keyword>
<accession>A0A8T4IC43</accession>
<protein>
    <submittedName>
        <fullName evidence="3">DUF4230 domain-containing protein</fullName>
    </submittedName>
</protein>
<reference evidence="3" key="1">
    <citation type="submission" date="2021-04" db="EMBL/GenBank/DDBJ databases">
        <title>Ouciella asimina sp. nov., isolated from the surface seawater in the hydrothermal field of Okinawa Trough.</title>
        <authorList>
            <person name="Shuang W."/>
        </authorList>
    </citation>
    <scope>NUCLEOTIDE SEQUENCE</scope>
    <source>
        <strain evidence="3">LXI357</strain>
    </source>
</reference>
<dbReference type="EMBL" id="JAGRQC010000002">
    <property type="protein sequence ID" value="MBR0552130.1"/>
    <property type="molecule type" value="Genomic_DNA"/>
</dbReference>
<organism evidence="3 4">
    <name type="scientific">Stakelama marina</name>
    <dbReference type="NCBI Taxonomy" id="2826939"/>
    <lineage>
        <taxon>Bacteria</taxon>
        <taxon>Pseudomonadati</taxon>
        <taxon>Pseudomonadota</taxon>
        <taxon>Alphaproteobacteria</taxon>
        <taxon>Sphingomonadales</taxon>
        <taxon>Sphingomonadaceae</taxon>
        <taxon>Stakelama</taxon>
    </lineage>
</organism>
<dbReference type="RefSeq" id="WP_284053428.1">
    <property type="nucleotide sequence ID" value="NZ_JAGRQC010000002.1"/>
</dbReference>
<keyword evidence="4" id="KW-1185">Reference proteome</keyword>
<name>A0A8T4IC43_9SPHN</name>
<evidence type="ECO:0000256" key="1">
    <source>
        <dbReference type="SAM" id="MobiDB-lite"/>
    </source>
</evidence>
<evidence type="ECO:0000313" key="4">
    <source>
        <dbReference type="Proteomes" id="UP000676996"/>
    </source>
</evidence>